<gene>
    <name evidence="1" type="ORF">DY262_20430</name>
</gene>
<protein>
    <recommendedName>
        <fullName evidence="3">Integrase</fullName>
    </recommendedName>
</protein>
<name>A0A372EE93_9BURK</name>
<dbReference type="SUPFAM" id="SSF56349">
    <property type="entry name" value="DNA breaking-rejoining enzymes"/>
    <property type="match status" value="1"/>
</dbReference>
<comment type="caution">
    <text evidence="1">The sequence shown here is derived from an EMBL/GenBank/DDBJ whole genome shotgun (WGS) entry which is preliminary data.</text>
</comment>
<evidence type="ECO:0000313" key="1">
    <source>
        <dbReference type="EMBL" id="RFP76146.1"/>
    </source>
</evidence>
<dbReference type="InterPro" id="IPR011010">
    <property type="entry name" value="DNA_brk_join_enz"/>
</dbReference>
<keyword evidence="2" id="KW-1185">Reference proteome</keyword>
<reference evidence="1 2" key="1">
    <citation type="submission" date="2018-08" db="EMBL/GenBank/DDBJ databases">
        <title>Hydrogenophaga sp. LA-38 isolated from sludge.</title>
        <authorList>
            <person name="Im W.-T."/>
        </authorList>
    </citation>
    <scope>NUCLEOTIDE SEQUENCE [LARGE SCALE GENOMIC DNA]</scope>
    <source>
        <strain evidence="1 2">LA-38</strain>
    </source>
</reference>
<evidence type="ECO:0000313" key="2">
    <source>
        <dbReference type="Proteomes" id="UP000261931"/>
    </source>
</evidence>
<dbReference type="GO" id="GO:0003677">
    <property type="term" value="F:DNA binding"/>
    <property type="evidence" value="ECO:0007669"/>
    <property type="project" value="InterPro"/>
</dbReference>
<organism evidence="1 2">
    <name type="scientific">Hydrogenophaga borbori</name>
    <dbReference type="NCBI Taxonomy" id="2294117"/>
    <lineage>
        <taxon>Bacteria</taxon>
        <taxon>Pseudomonadati</taxon>
        <taxon>Pseudomonadota</taxon>
        <taxon>Betaproteobacteria</taxon>
        <taxon>Burkholderiales</taxon>
        <taxon>Comamonadaceae</taxon>
        <taxon>Hydrogenophaga</taxon>
    </lineage>
</organism>
<dbReference type="AlphaFoldDB" id="A0A372EE93"/>
<dbReference type="Proteomes" id="UP000261931">
    <property type="component" value="Unassembled WGS sequence"/>
</dbReference>
<accession>A0A372EE93</accession>
<sequence>MSLSTAIDVHNTYADFTAMALSFLLGLRSSTQYELNADSALPDGEMLTLTDKSDPDKTGSRFAVLTPLVRDLLANWYAHCAALLGRYQRDPQAGKTTVGVEVMAHLAEVVQHKPVPALFRIYKNGVRPANSKTTWDVLPPLLRCEDNVGRHYWCSQLHRAGCSDKAIDLFMRHIVAGNSPMSVYAGVSIAQLTNEVGTLQMQQIAKLGLGMATGLRKA</sequence>
<proteinExistence type="predicted"/>
<evidence type="ECO:0008006" key="3">
    <source>
        <dbReference type="Google" id="ProtNLM"/>
    </source>
</evidence>
<dbReference type="EMBL" id="QVLS01000017">
    <property type="protein sequence ID" value="RFP76146.1"/>
    <property type="molecule type" value="Genomic_DNA"/>
</dbReference>